<name>A0AAW0TGB0_SCYPA</name>
<evidence type="ECO:0000313" key="1">
    <source>
        <dbReference type="EMBL" id="KAK8385671.1"/>
    </source>
</evidence>
<accession>A0AAW0TGB0</accession>
<gene>
    <name evidence="1" type="ORF">O3P69_016448</name>
</gene>
<reference evidence="1 2" key="1">
    <citation type="submission" date="2023-03" db="EMBL/GenBank/DDBJ databases">
        <title>High-quality genome of Scylla paramamosain provides insights in environmental adaptation.</title>
        <authorList>
            <person name="Zhang L."/>
        </authorList>
    </citation>
    <scope>NUCLEOTIDE SEQUENCE [LARGE SCALE GENOMIC DNA]</scope>
    <source>
        <strain evidence="1">LZ_2023a</strain>
        <tissue evidence="1">Muscle</tissue>
    </source>
</reference>
<keyword evidence="2" id="KW-1185">Reference proteome</keyword>
<evidence type="ECO:0000313" key="2">
    <source>
        <dbReference type="Proteomes" id="UP001487740"/>
    </source>
</evidence>
<dbReference type="EMBL" id="JARAKH010000032">
    <property type="protein sequence ID" value="KAK8385671.1"/>
    <property type="molecule type" value="Genomic_DNA"/>
</dbReference>
<dbReference type="Proteomes" id="UP001487740">
    <property type="component" value="Unassembled WGS sequence"/>
</dbReference>
<proteinExistence type="predicted"/>
<comment type="caution">
    <text evidence="1">The sequence shown here is derived from an EMBL/GenBank/DDBJ whole genome shotgun (WGS) entry which is preliminary data.</text>
</comment>
<sequence length="284" mass="31377">MADDYQHKRDVILLQETLQREELAAILKAIEHAISIERSATINTDSVAPLQALKSDNITNNINIITSIHAKARGKQKLRHTSYYTQIPKRDICEQIPASKIHNRSLSRQPLSVYFHLAACTGGSSDAESDPCSMAITTRSLGLSQHYSGYNDWRVNDNFLDWHGAEDKQGLHLGQPPYGSPSVWTSNVNTSPGYQSLNTFGEAYWMLDFDLDCSLTNGGWFVIKGWLSGEAGEFSGLEEDVTQQVCSGSAGGPPPFPSSGHMAKCGHINIFHYDRGDCTINKFP</sequence>
<organism evidence="1 2">
    <name type="scientific">Scylla paramamosain</name>
    <name type="common">Mud crab</name>
    <dbReference type="NCBI Taxonomy" id="85552"/>
    <lineage>
        <taxon>Eukaryota</taxon>
        <taxon>Metazoa</taxon>
        <taxon>Ecdysozoa</taxon>
        <taxon>Arthropoda</taxon>
        <taxon>Crustacea</taxon>
        <taxon>Multicrustacea</taxon>
        <taxon>Malacostraca</taxon>
        <taxon>Eumalacostraca</taxon>
        <taxon>Eucarida</taxon>
        <taxon>Decapoda</taxon>
        <taxon>Pleocyemata</taxon>
        <taxon>Brachyura</taxon>
        <taxon>Eubrachyura</taxon>
        <taxon>Portunoidea</taxon>
        <taxon>Portunidae</taxon>
        <taxon>Portuninae</taxon>
        <taxon>Scylla</taxon>
    </lineage>
</organism>
<protein>
    <recommendedName>
        <fullName evidence="3">Fibrinogen C-terminal domain-containing protein</fullName>
    </recommendedName>
</protein>
<dbReference type="AlphaFoldDB" id="A0AAW0TGB0"/>
<evidence type="ECO:0008006" key="3">
    <source>
        <dbReference type="Google" id="ProtNLM"/>
    </source>
</evidence>